<dbReference type="PANTHER" id="PTHR35368">
    <property type="entry name" value="HYDROPEROXIDE REDUCTASE"/>
    <property type="match status" value="1"/>
</dbReference>
<organism evidence="1 2">
    <name type="scientific">Sphingobium ummariense RL-3</name>
    <dbReference type="NCBI Taxonomy" id="1346791"/>
    <lineage>
        <taxon>Bacteria</taxon>
        <taxon>Pseudomonadati</taxon>
        <taxon>Pseudomonadota</taxon>
        <taxon>Alphaproteobacteria</taxon>
        <taxon>Sphingomonadales</taxon>
        <taxon>Sphingomonadaceae</taxon>
        <taxon>Sphingobium</taxon>
    </lineage>
</organism>
<evidence type="ECO:0000313" key="1">
    <source>
        <dbReference type="EMBL" id="EQB32140.1"/>
    </source>
</evidence>
<name>T0ITK5_9SPHN</name>
<dbReference type="InterPro" id="IPR003718">
    <property type="entry name" value="OsmC/Ohr_fam"/>
</dbReference>
<dbReference type="SUPFAM" id="SSF82784">
    <property type="entry name" value="OsmC-like"/>
    <property type="match status" value="1"/>
</dbReference>
<accession>T0ITK5</accession>
<proteinExistence type="predicted"/>
<dbReference type="EMBL" id="AUWY01000075">
    <property type="protein sequence ID" value="EQB32140.1"/>
    <property type="molecule type" value="Genomic_DNA"/>
</dbReference>
<dbReference type="InterPro" id="IPR015946">
    <property type="entry name" value="KH_dom-like_a/b"/>
</dbReference>
<dbReference type="PATRIC" id="fig|1346791.3.peg.2113"/>
<dbReference type="Proteomes" id="UP000015523">
    <property type="component" value="Unassembled WGS sequence"/>
</dbReference>
<reference evidence="1 2" key="1">
    <citation type="journal article" date="2013" name="Genome Announc.">
        <title>Draft Genome Sequence of Sphingobium ummariense Strain RL-3, a Hexachlorocyclohexane-Degrading Bacterium.</title>
        <authorList>
            <person name="Kohli P."/>
            <person name="Dua A."/>
            <person name="Sangwan N."/>
            <person name="Oldach P."/>
            <person name="Khurana J.P."/>
            <person name="Lal R."/>
        </authorList>
    </citation>
    <scope>NUCLEOTIDE SEQUENCE [LARGE SCALE GENOMIC DNA]</scope>
    <source>
        <strain evidence="1 2">RL-3</strain>
    </source>
</reference>
<dbReference type="InterPro" id="IPR052924">
    <property type="entry name" value="OsmC/Ohr_hydroprdx_reductase"/>
</dbReference>
<dbReference type="RefSeq" id="WP_021318009.1">
    <property type="nucleotide sequence ID" value="NZ_AUWY01000075.1"/>
</dbReference>
<dbReference type="PANTHER" id="PTHR35368:SF1">
    <property type="entry name" value="HYDROPEROXIDE REDUCTASE"/>
    <property type="match status" value="1"/>
</dbReference>
<dbReference type="InterPro" id="IPR036102">
    <property type="entry name" value="OsmC/Ohrsf"/>
</dbReference>
<protein>
    <recommendedName>
        <fullName evidence="3">Osmotically inducible protein C</fullName>
    </recommendedName>
</protein>
<comment type="caution">
    <text evidence="1">The sequence shown here is derived from an EMBL/GenBank/DDBJ whole genome shotgun (WGS) entry which is preliminary data.</text>
</comment>
<evidence type="ECO:0008006" key="3">
    <source>
        <dbReference type="Google" id="ProtNLM"/>
    </source>
</evidence>
<dbReference type="Gene3D" id="3.30.300.20">
    <property type="match status" value="1"/>
</dbReference>
<sequence length="185" mass="20406">MLENPRTSKINGIDLGALREIRAAIEQNADHGRVQFAVKTEWKGQTRSESVVESYTIGGDQVERHFTIAADEPLELLGTNAAPNPQELLMSAVNACMMVGYIAQAAMRGIKLEACRIETQGELDLRGFLGVDDSVPAGYRRIDYRVFIEGDGTREQYEEIHAAVRATSPNFFNMAQPIEMCGTLA</sequence>
<dbReference type="Pfam" id="PF02566">
    <property type="entry name" value="OsmC"/>
    <property type="match status" value="1"/>
</dbReference>
<dbReference type="eggNOG" id="COG1765">
    <property type="taxonomic scope" value="Bacteria"/>
</dbReference>
<dbReference type="AlphaFoldDB" id="T0ITK5"/>
<keyword evidence="2" id="KW-1185">Reference proteome</keyword>
<dbReference type="STRING" id="1346791.M529_10980"/>
<gene>
    <name evidence="1" type="ORF">M529_10980</name>
</gene>
<evidence type="ECO:0000313" key="2">
    <source>
        <dbReference type="Proteomes" id="UP000015523"/>
    </source>
</evidence>